<dbReference type="Proteomes" id="UP000054721">
    <property type="component" value="Unassembled WGS sequence"/>
</dbReference>
<keyword evidence="2" id="KW-1185">Reference proteome</keyword>
<sequence length="39" mass="3829">MAPAGSGPALPSISGNSLSHSLCVSDHCSVSSSQTENRG</sequence>
<protein>
    <submittedName>
        <fullName evidence="1">Uncharacterized protein</fullName>
    </submittedName>
</protein>
<proteinExistence type="predicted"/>
<organism evidence="1 2">
    <name type="scientific">Trichinella nativa</name>
    <dbReference type="NCBI Taxonomy" id="6335"/>
    <lineage>
        <taxon>Eukaryota</taxon>
        <taxon>Metazoa</taxon>
        <taxon>Ecdysozoa</taxon>
        <taxon>Nematoda</taxon>
        <taxon>Enoplea</taxon>
        <taxon>Dorylaimia</taxon>
        <taxon>Trichinellida</taxon>
        <taxon>Trichinellidae</taxon>
        <taxon>Trichinella</taxon>
    </lineage>
</organism>
<accession>A0A0V1KH54</accession>
<evidence type="ECO:0000313" key="2">
    <source>
        <dbReference type="Proteomes" id="UP000054721"/>
    </source>
</evidence>
<dbReference type="AlphaFoldDB" id="A0A0V1KH54"/>
<name>A0A0V1KH54_9BILA</name>
<reference evidence="1 2" key="1">
    <citation type="submission" date="2015-05" db="EMBL/GenBank/DDBJ databases">
        <title>Evolution of Trichinella species and genotypes.</title>
        <authorList>
            <person name="Korhonen P.K."/>
            <person name="Edoardo P."/>
            <person name="Giuseppe L.R."/>
            <person name="Gasser R.B."/>
        </authorList>
    </citation>
    <scope>NUCLEOTIDE SEQUENCE [LARGE SCALE GENOMIC DNA]</scope>
    <source>
        <strain evidence="1">ISS10</strain>
    </source>
</reference>
<dbReference type="EMBL" id="JYDW01002761">
    <property type="protein sequence ID" value="KRZ46603.1"/>
    <property type="molecule type" value="Genomic_DNA"/>
</dbReference>
<evidence type="ECO:0000313" key="1">
    <source>
        <dbReference type="EMBL" id="KRZ46603.1"/>
    </source>
</evidence>
<gene>
    <name evidence="1" type="ORF">T02_4478</name>
</gene>
<comment type="caution">
    <text evidence="1">The sequence shown here is derived from an EMBL/GenBank/DDBJ whole genome shotgun (WGS) entry which is preliminary data.</text>
</comment>